<dbReference type="SUPFAM" id="SSF56112">
    <property type="entry name" value="Protein kinase-like (PK-like)"/>
    <property type="match status" value="1"/>
</dbReference>
<keyword evidence="3" id="KW-0067">ATP-binding</keyword>
<evidence type="ECO:0000313" key="6">
    <source>
        <dbReference type="Proteomes" id="UP000243579"/>
    </source>
</evidence>
<dbReference type="Pfam" id="PF07714">
    <property type="entry name" value="PK_Tyr_Ser-Thr"/>
    <property type="match status" value="1"/>
</dbReference>
<evidence type="ECO:0000256" key="1">
    <source>
        <dbReference type="ARBA" id="ARBA00004167"/>
    </source>
</evidence>
<evidence type="ECO:0000256" key="3">
    <source>
        <dbReference type="PROSITE-ProRule" id="PRU10141"/>
    </source>
</evidence>
<keyword evidence="5" id="KW-0418">Kinase</keyword>
<feature type="non-terminal residue" evidence="5">
    <location>
        <position position="1"/>
    </location>
</feature>
<dbReference type="InterPro" id="IPR008266">
    <property type="entry name" value="Tyr_kinase_AS"/>
</dbReference>
<protein>
    <submittedName>
        <fullName evidence="5">Protein kinase</fullName>
    </submittedName>
</protein>
<dbReference type="Gene3D" id="3.30.200.20">
    <property type="entry name" value="Phosphorylase Kinase, domain 1"/>
    <property type="match status" value="1"/>
</dbReference>
<dbReference type="PANTHER" id="PTHR24416:SF611">
    <property type="entry name" value="TYROSINE-PROTEIN KINASE TRANSMEMBRANE RECEPTOR ROR"/>
    <property type="match status" value="1"/>
</dbReference>
<dbReference type="PROSITE" id="PS00109">
    <property type="entry name" value="PROTEIN_KINASE_TYR"/>
    <property type="match status" value="1"/>
</dbReference>
<name>A0A1V9YHP3_ACHHY</name>
<keyword evidence="5" id="KW-0808">Transferase</keyword>
<keyword evidence="3" id="KW-0547">Nucleotide-binding</keyword>
<comment type="caution">
    <text evidence="5">The sequence shown here is derived from an EMBL/GenBank/DDBJ whole genome shotgun (WGS) entry which is preliminary data.</text>
</comment>
<sequence>VPDPTGWISPTGYGAAFLEAPSYDAFSPRSSRPFLRSQVQRTLSSKDASTRSLPPPSPHDQVHFAAYAPVCVAPASAFDFCVWAFLVHQRDEMREEAMADGVAKQLSRDVLLPVRRGALVHISLRVPDGFRVVNEPTQALTWEGVVMHAAFAVECLASSADGQVLFEATIVVGAAVMVLRSYLFVAGTMSDVDELPSELEVLHETCNEIAFDDLQIDECVGRGNFGDAYRATYNGQEVVVKTIRPGEFGESQDQIVKEFRHEAAVLSLFGHHPHIVPFVGACTDVTRPLSLVTQYLPHGSLEDQFQKQTLDELNKVRILRDAAAGLLNIHEGGFIHRDIAARNCLVDDEFRAKICDFGLCRRVNSYGGAHFAEGMMPLKYLAPESLTPPHSFSYRSDAYSFGVLMWETFTESKPFPDMTGAAAAAYVLEGYRLEVPVTVPTRYQALIERCLQSDPSKRP</sequence>
<dbReference type="Gene3D" id="1.10.510.10">
    <property type="entry name" value="Transferase(Phosphotransferase) domain 1"/>
    <property type="match status" value="1"/>
</dbReference>
<keyword evidence="6" id="KW-1185">Reference proteome</keyword>
<dbReference type="InterPro" id="IPR000719">
    <property type="entry name" value="Prot_kinase_dom"/>
</dbReference>
<gene>
    <name evidence="5" type="ORF">ACHHYP_12060</name>
</gene>
<dbReference type="InterPro" id="IPR017441">
    <property type="entry name" value="Protein_kinase_ATP_BS"/>
</dbReference>
<dbReference type="PANTHER" id="PTHR24416">
    <property type="entry name" value="TYROSINE-PROTEIN KINASE RECEPTOR"/>
    <property type="match status" value="1"/>
</dbReference>
<dbReference type="STRING" id="1202772.A0A1V9YHP3"/>
<dbReference type="GO" id="GO:0004714">
    <property type="term" value="F:transmembrane receptor protein tyrosine kinase activity"/>
    <property type="evidence" value="ECO:0007669"/>
    <property type="project" value="UniProtKB-EC"/>
</dbReference>
<evidence type="ECO:0000259" key="4">
    <source>
        <dbReference type="PROSITE" id="PS50011"/>
    </source>
</evidence>
<dbReference type="InterPro" id="IPR020635">
    <property type="entry name" value="Tyr_kinase_cat_dom"/>
</dbReference>
<dbReference type="GO" id="GO:0043235">
    <property type="term" value="C:receptor complex"/>
    <property type="evidence" value="ECO:0007669"/>
    <property type="project" value="TreeGrafter"/>
</dbReference>
<accession>A0A1V9YHP3</accession>
<dbReference type="PRINTS" id="PR00109">
    <property type="entry name" value="TYRKINASE"/>
</dbReference>
<dbReference type="PROSITE" id="PS00107">
    <property type="entry name" value="PROTEIN_KINASE_ATP"/>
    <property type="match status" value="1"/>
</dbReference>
<dbReference type="InterPro" id="IPR001245">
    <property type="entry name" value="Ser-Thr/Tyr_kinase_cat_dom"/>
</dbReference>
<dbReference type="InterPro" id="IPR050122">
    <property type="entry name" value="RTK"/>
</dbReference>
<dbReference type="GO" id="GO:0007169">
    <property type="term" value="P:cell surface receptor protein tyrosine kinase signaling pathway"/>
    <property type="evidence" value="ECO:0007669"/>
    <property type="project" value="TreeGrafter"/>
</dbReference>
<comment type="catalytic activity">
    <reaction evidence="2">
        <text>L-tyrosyl-[protein] + ATP = O-phospho-L-tyrosyl-[protein] + ADP + H(+)</text>
        <dbReference type="Rhea" id="RHEA:10596"/>
        <dbReference type="Rhea" id="RHEA-COMP:10136"/>
        <dbReference type="Rhea" id="RHEA-COMP:20101"/>
        <dbReference type="ChEBI" id="CHEBI:15378"/>
        <dbReference type="ChEBI" id="CHEBI:30616"/>
        <dbReference type="ChEBI" id="CHEBI:46858"/>
        <dbReference type="ChEBI" id="CHEBI:61978"/>
        <dbReference type="ChEBI" id="CHEBI:456216"/>
        <dbReference type="EC" id="2.7.10.1"/>
    </reaction>
</comment>
<dbReference type="GO" id="GO:0005524">
    <property type="term" value="F:ATP binding"/>
    <property type="evidence" value="ECO:0007669"/>
    <property type="project" value="UniProtKB-UniRule"/>
</dbReference>
<dbReference type="SMART" id="SM00219">
    <property type="entry name" value="TyrKc"/>
    <property type="match status" value="1"/>
</dbReference>
<dbReference type="AlphaFoldDB" id="A0A1V9YHP3"/>
<comment type="subcellular location">
    <subcellularLocation>
        <location evidence="1">Membrane</location>
        <topology evidence="1">Single-pass membrane protein</topology>
    </subcellularLocation>
</comment>
<reference evidence="5 6" key="1">
    <citation type="journal article" date="2014" name="Genome Biol. Evol.">
        <title>The secreted proteins of Achlya hypogyna and Thraustotheca clavata identify the ancestral oomycete secretome and reveal gene acquisitions by horizontal gene transfer.</title>
        <authorList>
            <person name="Misner I."/>
            <person name="Blouin N."/>
            <person name="Leonard G."/>
            <person name="Richards T.A."/>
            <person name="Lane C.E."/>
        </authorList>
    </citation>
    <scope>NUCLEOTIDE SEQUENCE [LARGE SCALE GENOMIC DNA]</scope>
    <source>
        <strain evidence="5 6">ATCC 48635</strain>
    </source>
</reference>
<feature type="domain" description="Protein kinase" evidence="4">
    <location>
        <begin position="214"/>
        <end position="459"/>
    </location>
</feature>
<feature type="binding site" evidence="3">
    <location>
        <position position="241"/>
    </location>
    <ligand>
        <name>ATP</name>
        <dbReference type="ChEBI" id="CHEBI:30616"/>
    </ligand>
</feature>
<proteinExistence type="predicted"/>
<evidence type="ECO:0000256" key="2">
    <source>
        <dbReference type="ARBA" id="ARBA00051243"/>
    </source>
</evidence>
<dbReference type="PROSITE" id="PS50011">
    <property type="entry name" value="PROTEIN_KINASE_DOM"/>
    <property type="match status" value="1"/>
</dbReference>
<dbReference type="InterPro" id="IPR011009">
    <property type="entry name" value="Kinase-like_dom_sf"/>
</dbReference>
<dbReference type="OrthoDB" id="60655at2759"/>
<evidence type="ECO:0000313" key="5">
    <source>
        <dbReference type="EMBL" id="OQR85232.1"/>
    </source>
</evidence>
<dbReference type="GO" id="GO:0005886">
    <property type="term" value="C:plasma membrane"/>
    <property type="evidence" value="ECO:0007669"/>
    <property type="project" value="TreeGrafter"/>
</dbReference>
<feature type="non-terminal residue" evidence="5">
    <location>
        <position position="459"/>
    </location>
</feature>
<organism evidence="5 6">
    <name type="scientific">Achlya hypogyna</name>
    <name type="common">Oomycete</name>
    <name type="synonym">Protoachlya hypogyna</name>
    <dbReference type="NCBI Taxonomy" id="1202772"/>
    <lineage>
        <taxon>Eukaryota</taxon>
        <taxon>Sar</taxon>
        <taxon>Stramenopiles</taxon>
        <taxon>Oomycota</taxon>
        <taxon>Saprolegniomycetes</taxon>
        <taxon>Saprolegniales</taxon>
        <taxon>Achlyaceae</taxon>
        <taxon>Achlya</taxon>
    </lineage>
</organism>
<dbReference type="Proteomes" id="UP000243579">
    <property type="component" value="Unassembled WGS sequence"/>
</dbReference>
<dbReference type="EMBL" id="JNBR01001737">
    <property type="protein sequence ID" value="OQR85232.1"/>
    <property type="molecule type" value="Genomic_DNA"/>
</dbReference>